<name>A0A0R3M7N1_9BRAD</name>
<sequence>MAMKRAFLISCAWAATVGMAAAQAPPTPATPPAQTAPPSTQRAANCAPMQPLPNSGEKVPEGTTTGQRAEPLGDRLARSDGVLCPPAGVDPEMHAPAPDAGKTPVIPPPGSPGGDPTIRPK</sequence>
<dbReference type="AlphaFoldDB" id="A0A0R3M7N1"/>
<evidence type="ECO:0000256" key="1">
    <source>
        <dbReference type="SAM" id="MobiDB-lite"/>
    </source>
</evidence>
<proteinExistence type="predicted"/>
<keyword evidence="2" id="KW-0732">Signal</keyword>
<feature type="signal peptide" evidence="2">
    <location>
        <begin position="1"/>
        <end position="22"/>
    </location>
</feature>
<organism evidence="3 4">
    <name type="scientific">Bradyrhizobium lablabi</name>
    <dbReference type="NCBI Taxonomy" id="722472"/>
    <lineage>
        <taxon>Bacteria</taxon>
        <taxon>Pseudomonadati</taxon>
        <taxon>Pseudomonadota</taxon>
        <taxon>Alphaproteobacteria</taxon>
        <taxon>Hyphomicrobiales</taxon>
        <taxon>Nitrobacteraceae</taxon>
        <taxon>Bradyrhizobium</taxon>
    </lineage>
</organism>
<evidence type="ECO:0000313" key="4">
    <source>
        <dbReference type="Proteomes" id="UP000051660"/>
    </source>
</evidence>
<accession>A0A0R3M7N1</accession>
<reference evidence="3 4" key="1">
    <citation type="submission" date="2014-03" db="EMBL/GenBank/DDBJ databases">
        <title>Bradyrhizobium valentinum sp. nov., isolated from effective nodules of Lupinus mariae-josephae, a lupine endemic of basic-lime soils in Eastern Spain.</title>
        <authorList>
            <person name="Duran D."/>
            <person name="Rey L."/>
            <person name="Navarro A."/>
            <person name="Busquets A."/>
            <person name="Imperial J."/>
            <person name="Ruiz-Argueso T."/>
        </authorList>
    </citation>
    <scope>NUCLEOTIDE SEQUENCE [LARGE SCALE GENOMIC DNA]</scope>
    <source>
        <strain evidence="3 4">CCBAU 23086</strain>
    </source>
</reference>
<feature type="region of interest" description="Disordered" evidence="1">
    <location>
        <begin position="21"/>
        <end position="121"/>
    </location>
</feature>
<protein>
    <submittedName>
        <fullName evidence="3">Uncharacterized protein</fullName>
    </submittedName>
</protein>
<comment type="caution">
    <text evidence="3">The sequence shown here is derived from an EMBL/GenBank/DDBJ whole genome shotgun (WGS) entry which is preliminary data.</text>
</comment>
<feature type="compositionally biased region" description="Pro residues" evidence="1">
    <location>
        <begin position="25"/>
        <end position="35"/>
    </location>
</feature>
<evidence type="ECO:0000313" key="3">
    <source>
        <dbReference type="EMBL" id="KRR16072.1"/>
    </source>
</evidence>
<dbReference type="Proteomes" id="UP000051660">
    <property type="component" value="Unassembled WGS sequence"/>
</dbReference>
<evidence type="ECO:0000256" key="2">
    <source>
        <dbReference type="SAM" id="SignalP"/>
    </source>
</evidence>
<dbReference type="EMBL" id="LLYB01000131">
    <property type="protein sequence ID" value="KRR16072.1"/>
    <property type="molecule type" value="Genomic_DNA"/>
</dbReference>
<gene>
    <name evidence="3" type="ORF">CQ14_23795</name>
</gene>
<feature type="chain" id="PRO_5006443761" evidence="2">
    <location>
        <begin position="23"/>
        <end position="121"/>
    </location>
</feature>